<sequence>MKKIIFLLLLTVAFSSIKAQIRLVKDIKNENVIDMQFDPILDSVLLEYCNNLENLDNKYLDLMRKTTEDSEFYYIILSEFSTSQKVFDESGSINNYSRYLANNTNRFINVGNKYYYPIIMEEDHRYCVFGHYSSDYAYFNVTGANHGDSFVFDIKKRRTIGFTSGYSDDIIPISELGIVGND</sequence>
<dbReference type="OrthoDB" id="1032668at2"/>
<organism evidence="1 2">
    <name type="scientific">Salibacter halophilus</name>
    <dbReference type="NCBI Taxonomy" id="1803916"/>
    <lineage>
        <taxon>Bacteria</taxon>
        <taxon>Pseudomonadati</taxon>
        <taxon>Bacteroidota</taxon>
        <taxon>Flavobacteriia</taxon>
        <taxon>Flavobacteriales</taxon>
        <taxon>Salibacteraceae</taxon>
        <taxon>Salibacter</taxon>
    </lineage>
</organism>
<accession>A0A6N6M641</accession>
<proteinExistence type="predicted"/>
<evidence type="ECO:0000313" key="2">
    <source>
        <dbReference type="Proteomes" id="UP000435357"/>
    </source>
</evidence>
<name>A0A6N6M641_9FLAO</name>
<dbReference type="RefSeq" id="WP_151168984.1">
    <property type="nucleotide sequence ID" value="NZ_WACR01000008.1"/>
</dbReference>
<protein>
    <submittedName>
        <fullName evidence="1">Uncharacterized protein</fullName>
    </submittedName>
</protein>
<gene>
    <name evidence="1" type="ORF">F3059_10485</name>
</gene>
<keyword evidence="2" id="KW-1185">Reference proteome</keyword>
<dbReference type="Proteomes" id="UP000435357">
    <property type="component" value="Unassembled WGS sequence"/>
</dbReference>
<comment type="caution">
    <text evidence="1">The sequence shown here is derived from an EMBL/GenBank/DDBJ whole genome shotgun (WGS) entry which is preliminary data.</text>
</comment>
<evidence type="ECO:0000313" key="1">
    <source>
        <dbReference type="EMBL" id="KAB1063485.1"/>
    </source>
</evidence>
<dbReference type="AlphaFoldDB" id="A0A6N6M641"/>
<dbReference type="EMBL" id="WACR01000008">
    <property type="protein sequence ID" value="KAB1063485.1"/>
    <property type="molecule type" value="Genomic_DNA"/>
</dbReference>
<reference evidence="1 2" key="1">
    <citation type="submission" date="2019-09" db="EMBL/GenBank/DDBJ databases">
        <title>Genomes of Cryomorphaceae.</title>
        <authorList>
            <person name="Bowman J.P."/>
        </authorList>
    </citation>
    <scope>NUCLEOTIDE SEQUENCE [LARGE SCALE GENOMIC DNA]</scope>
    <source>
        <strain evidence="1 2">KCTC 52047</strain>
    </source>
</reference>